<keyword evidence="3 5" id="KW-1133">Transmembrane helix</keyword>
<dbReference type="EMBL" id="JAHGAW010000011">
    <property type="protein sequence ID" value="MBT2188541.1"/>
    <property type="molecule type" value="Genomic_DNA"/>
</dbReference>
<evidence type="ECO:0000256" key="1">
    <source>
        <dbReference type="ARBA" id="ARBA00004141"/>
    </source>
</evidence>
<dbReference type="Pfam" id="PF07264">
    <property type="entry name" value="EI24"/>
    <property type="match status" value="1"/>
</dbReference>
<dbReference type="InterPro" id="IPR059112">
    <property type="entry name" value="CysZ/EI24"/>
</dbReference>
<name>A0A9X1DEQ0_9SPHN</name>
<feature type="transmembrane region" description="Helical" evidence="5">
    <location>
        <begin position="21"/>
        <end position="42"/>
    </location>
</feature>
<keyword evidence="4 5" id="KW-0472">Membrane</keyword>
<evidence type="ECO:0000256" key="4">
    <source>
        <dbReference type="ARBA" id="ARBA00023136"/>
    </source>
</evidence>
<dbReference type="AlphaFoldDB" id="A0A9X1DEQ0"/>
<dbReference type="RefSeq" id="WP_214624791.1">
    <property type="nucleotide sequence ID" value="NZ_JAHGAW010000011.1"/>
</dbReference>
<dbReference type="Proteomes" id="UP001138757">
    <property type="component" value="Unassembled WGS sequence"/>
</dbReference>
<evidence type="ECO:0000313" key="7">
    <source>
        <dbReference type="Proteomes" id="UP001138757"/>
    </source>
</evidence>
<organism evidence="6 7">
    <name type="scientific">Sphingobium nicotianae</name>
    <dbReference type="NCBI Taxonomy" id="2782607"/>
    <lineage>
        <taxon>Bacteria</taxon>
        <taxon>Pseudomonadati</taxon>
        <taxon>Pseudomonadota</taxon>
        <taxon>Alphaproteobacteria</taxon>
        <taxon>Sphingomonadales</taxon>
        <taxon>Sphingomonadaceae</taxon>
        <taxon>Sphingobium</taxon>
    </lineage>
</organism>
<comment type="subcellular location">
    <subcellularLocation>
        <location evidence="1">Membrane</location>
        <topology evidence="1">Multi-pass membrane protein</topology>
    </subcellularLocation>
</comment>
<evidence type="ECO:0000256" key="5">
    <source>
        <dbReference type="SAM" id="Phobius"/>
    </source>
</evidence>
<comment type="caution">
    <text evidence="6">The sequence shown here is derived from an EMBL/GenBank/DDBJ whole genome shotgun (WGS) entry which is preliminary data.</text>
</comment>
<accession>A0A9X1DEQ0</accession>
<protein>
    <submittedName>
        <fullName evidence="6">EI24 domain-containing protein</fullName>
    </submittedName>
</protein>
<keyword evidence="7" id="KW-1185">Reference proteome</keyword>
<gene>
    <name evidence="6" type="ORF">KK488_16420</name>
</gene>
<feature type="transmembrane region" description="Helical" evidence="5">
    <location>
        <begin position="132"/>
        <end position="159"/>
    </location>
</feature>
<keyword evidence="2 5" id="KW-0812">Transmembrane</keyword>
<evidence type="ECO:0000313" key="6">
    <source>
        <dbReference type="EMBL" id="MBT2188541.1"/>
    </source>
</evidence>
<proteinExistence type="predicted"/>
<evidence type="ECO:0000256" key="2">
    <source>
        <dbReference type="ARBA" id="ARBA00022692"/>
    </source>
</evidence>
<sequence length="221" mass="23701">MIFQALFRALPQIGLPAVRAVLWRTLGLTLLVFLALGALVWLGLRALLMQAGWLQGAGVAGAVLAVSIGILCAWLLFRAVAIAIVGLYAERLVAAVERASYGARHDLARAVPPIEGARVAIRSGLRAIGWNLAVLPLYAVLLVTGVGAPLLFLLVNAYLLGRDLAELVEGRHPGLPRFTSGQRWQLGVVSALLFVPPVINLLAPVWSVAMATHMFHGRQMR</sequence>
<feature type="transmembrane region" description="Helical" evidence="5">
    <location>
        <begin position="62"/>
        <end position="89"/>
    </location>
</feature>
<evidence type="ECO:0000256" key="3">
    <source>
        <dbReference type="ARBA" id="ARBA00022989"/>
    </source>
</evidence>
<reference evidence="6" key="1">
    <citation type="submission" date="2021-05" db="EMBL/GenBank/DDBJ databases">
        <title>Genome of Sphingobium sp. strain.</title>
        <authorList>
            <person name="Fan R."/>
        </authorList>
    </citation>
    <scope>NUCLEOTIDE SEQUENCE</scope>
    <source>
        <strain evidence="6">H33</strain>
    </source>
</reference>
<feature type="transmembrane region" description="Helical" evidence="5">
    <location>
        <begin position="184"/>
        <end position="211"/>
    </location>
</feature>